<proteinExistence type="predicted"/>
<feature type="region of interest" description="Disordered" evidence="1">
    <location>
        <begin position="362"/>
        <end position="393"/>
    </location>
</feature>
<accession>A0A194W097</accession>
<reference evidence="2" key="1">
    <citation type="submission" date="2014-12" db="EMBL/GenBank/DDBJ databases">
        <title>Genome Sequence of Valsa Canker Pathogens Uncovers a Specific Adaption of Colonization on Woody Bark.</title>
        <authorList>
            <person name="Yin Z."/>
            <person name="Liu H."/>
            <person name="Gao X."/>
            <person name="Li Z."/>
            <person name="Song N."/>
            <person name="Ke X."/>
            <person name="Dai Q."/>
            <person name="Wu Y."/>
            <person name="Sun Y."/>
            <person name="Xu J.-R."/>
            <person name="Kang Z.K."/>
            <person name="Wang L."/>
            <person name="Huang L."/>
        </authorList>
    </citation>
    <scope>NUCLEOTIDE SEQUENCE [LARGE SCALE GENOMIC DNA]</scope>
    <source>
        <strain evidence="2">03-8</strain>
    </source>
</reference>
<dbReference type="OrthoDB" id="5238261at2759"/>
<feature type="compositionally biased region" description="Acidic residues" evidence="1">
    <location>
        <begin position="381"/>
        <end position="393"/>
    </location>
</feature>
<protein>
    <submittedName>
        <fullName evidence="2">Uncharacterized protein</fullName>
    </submittedName>
</protein>
<dbReference type="AlphaFoldDB" id="A0A194W097"/>
<feature type="compositionally biased region" description="Acidic residues" evidence="1">
    <location>
        <begin position="279"/>
        <end position="296"/>
    </location>
</feature>
<feature type="compositionally biased region" description="Polar residues" evidence="1">
    <location>
        <begin position="300"/>
        <end position="311"/>
    </location>
</feature>
<name>A0A194W097_CYTMA</name>
<feature type="region of interest" description="Disordered" evidence="1">
    <location>
        <begin position="1"/>
        <end position="52"/>
    </location>
</feature>
<evidence type="ECO:0000313" key="3">
    <source>
        <dbReference type="Proteomes" id="UP000078559"/>
    </source>
</evidence>
<gene>
    <name evidence="2" type="ORF">VM1G_05391</name>
</gene>
<evidence type="ECO:0000313" key="2">
    <source>
        <dbReference type="EMBL" id="KUI69879.1"/>
    </source>
</evidence>
<dbReference type="Proteomes" id="UP000078559">
    <property type="component" value="Chromosome 5"/>
</dbReference>
<sequence length="393" mass="43236">MASRSTTPYEAGSDESDASWRESTQAPRTPNRINIASDGNHPETPNTLRRSSRIPIIKQNIQVAAVASPTPRMAPKKVLNPESHEYTVQMLMKLPGFDFSKTTYVFPLNQKDLATMLGAQIGLDGHKKPVPAKDQKDVAYRVAEVIEVCVDEWLDNWQDGPLLSAFWSEAAERLRCKSKYWQHVSPEPAHVFKICMRYTAAWDPNGRGCTEEEDFWGFRLGELTWGGNAARDFFEDVNDTENDYGPIQPPDGIKATAAMRIKNGTRGAAGVPSYAVSENDSENDAGSEGTEEEGDVEMVGQSSTDESQQSMNAVGADGAAVTVYGPRRKENVGDKEYGKVKATVAVSDAQRLIVTFHNLDLKGKGNSKAKNDDNDNTHEAEQDDEACQIDTDV</sequence>
<evidence type="ECO:0000256" key="1">
    <source>
        <dbReference type="SAM" id="MobiDB-lite"/>
    </source>
</evidence>
<keyword evidence="3" id="KW-1185">Reference proteome</keyword>
<feature type="region of interest" description="Disordered" evidence="1">
    <location>
        <begin position="267"/>
        <end position="311"/>
    </location>
</feature>
<dbReference type="EMBL" id="CM003102">
    <property type="protein sequence ID" value="KUI69879.1"/>
    <property type="molecule type" value="Genomic_DNA"/>
</dbReference>
<feature type="compositionally biased region" description="Basic and acidic residues" evidence="1">
    <location>
        <begin position="362"/>
        <end position="380"/>
    </location>
</feature>
<organism evidence="2 3">
    <name type="scientific">Cytospora mali</name>
    <name type="common">Apple Valsa canker fungus</name>
    <name type="synonym">Valsa mali</name>
    <dbReference type="NCBI Taxonomy" id="578113"/>
    <lineage>
        <taxon>Eukaryota</taxon>
        <taxon>Fungi</taxon>
        <taxon>Dikarya</taxon>
        <taxon>Ascomycota</taxon>
        <taxon>Pezizomycotina</taxon>
        <taxon>Sordariomycetes</taxon>
        <taxon>Sordariomycetidae</taxon>
        <taxon>Diaporthales</taxon>
        <taxon>Cytosporaceae</taxon>
        <taxon>Cytospora</taxon>
    </lineage>
</organism>
<feature type="compositionally biased region" description="Polar residues" evidence="1">
    <location>
        <begin position="21"/>
        <end position="34"/>
    </location>
</feature>